<dbReference type="EMBL" id="JAHRHJ020000008">
    <property type="protein sequence ID" value="KAH9303722.1"/>
    <property type="molecule type" value="Genomic_DNA"/>
</dbReference>
<protein>
    <submittedName>
        <fullName evidence="1">Uncharacterized protein</fullName>
    </submittedName>
</protein>
<dbReference type="AlphaFoldDB" id="A0AA38CQ41"/>
<feature type="non-terminal residue" evidence="1">
    <location>
        <position position="104"/>
    </location>
</feature>
<keyword evidence="2" id="KW-1185">Reference proteome</keyword>
<evidence type="ECO:0000313" key="1">
    <source>
        <dbReference type="EMBL" id="KAH9303722.1"/>
    </source>
</evidence>
<feature type="non-terminal residue" evidence="1">
    <location>
        <position position="1"/>
    </location>
</feature>
<organism evidence="1 2">
    <name type="scientific">Taxus chinensis</name>
    <name type="common">Chinese yew</name>
    <name type="synonym">Taxus wallichiana var. chinensis</name>
    <dbReference type="NCBI Taxonomy" id="29808"/>
    <lineage>
        <taxon>Eukaryota</taxon>
        <taxon>Viridiplantae</taxon>
        <taxon>Streptophyta</taxon>
        <taxon>Embryophyta</taxon>
        <taxon>Tracheophyta</taxon>
        <taxon>Spermatophyta</taxon>
        <taxon>Pinopsida</taxon>
        <taxon>Pinidae</taxon>
        <taxon>Conifers II</taxon>
        <taxon>Cupressales</taxon>
        <taxon>Taxaceae</taxon>
        <taxon>Taxus</taxon>
    </lineage>
</organism>
<sequence length="104" mass="12134">SLQWDIQCLNEKSKQLEKNKNAEAPKEYLDEVKEVCSILWQENIILLLGEWMREKVPCTRVECERKVLNAYLPPHSLDYDKEITLNGVVDGWILSNMLINMGVE</sequence>
<comment type="caution">
    <text evidence="1">The sequence shown here is derived from an EMBL/GenBank/DDBJ whole genome shotgun (WGS) entry which is preliminary data.</text>
</comment>
<proteinExistence type="predicted"/>
<name>A0AA38CQ41_TAXCH</name>
<accession>A0AA38CQ41</accession>
<dbReference type="Proteomes" id="UP000824469">
    <property type="component" value="Unassembled WGS sequence"/>
</dbReference>
<reference evidence="1 2" key="1">
    <citation type="journal article" date="2021" name="Nat. Plants">
        <title>The Taxus genome provides insights into paclitaxel biosynthesis.</title>
        <authorList>
            <person name="Xiong X."/>
            <person name="Gou J."/>
            <person name="Liao Q."/>
            <person name="Li Y."/>
            <person name="Zhou Q."/>
            <person name="Bi G."/>
            <person name="Li C."/>
            <person name="Du R."/>
            <person name="Wang X."/>
            <person name="Sun T."/>
            <person name="Guo L."/>
            <person name="Liang H."/>
            <person name="Lu P."/>
            <person name="Wu Y."/>
            <person name="Zhang Z."/>
            <person name="Ro D.K."/>
            <person name="Shang Y."/>
            <person name="Huang S."/>
            <person name="Yan J."/>
        </authorList>
    </citation>
    <scope>NUCLEOTIDE SEQUENCE [LARGE SCALE GENOMIC DNA]</scope>
    <source>
        <strain evidence="1">Ta-2019</strain>
    </source>
</reference>
<evidence type="ECO:0000313" key="2">
    <source>
        <dbReference type="Proteomes" id="UP000824469"/>
    </source>
</evidence>
<gene>
    <name evidence="1" type="ORF">KI387_008126</name>
</gene>